<accession>A0ABR3VC45</accession>
<sequence length="236" mass="25572">MGVACVHEAFRRHCFPRTGHVRVLMNTRSRGSLGNHLVSAHVWCCLCSPRHLSLPRVRSLPAWALNLKRKRKKEKGKKKRQSTLLVLHGSRRRRPVAVLDPAVQLHPLQHRAEPAAPTRVARRLPRRIGDAALLRAVRVLDVEDGLAGAHEGSEGGALVVLGALLVHGEVHDVQHVVDEVARVLEPDGQAALGALGGQEAHKVDGGGSREAEAVCILLEEVSGHGYGGEGDLRWGV</sequence>
<proteinExistence type="predicted"/>
<name>A0ABR3VC45_9PEZI</name>
<reference evidence="1 2" key="1">
    <citation type="journal article" date="2024" name="Commun. Biol.">
        <title>Comparative genomic analysis of thermophilic fungi reveals convergent evolutionary adaptations and gene losses.</title>
        <authorList>
            <person name="Steindorff A.S."/>
            <person name="Aguilar-Pontes M.V."/>
            <person name="Robinson A.J."/>
            <person name="Andreopoulos B."/>
            <person name="LaButti K."/>
            <person name="Kuo A."/>
            <person name="Mondo S."/>
            <person name="Riley R."/>
            <person name="Otillar R."/>
            <person name="Haridas S."/>
            <person name="Lipzen A."/>
            <person name="Grimwood J."/>
            <person name="Schmutz J."/>
            <person name="Clum A."/>
            <person name="Reid I.D."/>
            <person name="Moisan M.C."/>
            <person name="Butler G."/>
            <person name="Nguyen T.T.M."/>
            <person name="Dewar K."/>
            <person name="Conant G."/>
            <person name="Drula E."/>
            <person name="Henrissat B."/>
            <person name="Hansel C."/>
            <person name="Singer S."/>
            <person name="Hutchinson M.I."/>
            <person name="de Vries R.P."/>
            <person name="Natvig D.O."/>
            <person name="Powell A.J."/>
            <person name="Tsang A."/>
            <person name="Grigoriev I.V."/>
        </authorList>
    </citation>
    <scope>NUCLEOTIDE SEQUENCE [LARGE SCALE GENOMIC DNA]</scope>
    <source>
        <strain evidence="1 2">ATCC 24622</strain>
    </source>
</reference>
<gene>
    <name evidence="1" type="ORF">VTK73DRAFT_4043</name>
</gene>
<dbReference type="EMBL" id="JAZHXJ010002338">
    <property type="protein sequence ID" value="KAL1839414.1"/>
    <property type="molecule type" value="Genomic_DNA"/>
</dbReference>
<keyword evidence="2" id="KW-1185">Reference proteome</keyword>
<organism evidence="1 2">
    <name type="scientific">Phialemonium thermophilum</name>
    <dbReference type="NCBI Taxonomy" id="223376"/>
    <lineage>
        <taxon>Eukaryota</taxon>
        <taxon>Fungi</taxon>
        <taxon>Dikarya</taxon>
        <taxon>Ascomycota</taxon>
        <taxon>Pezizomycotina</taxon>
        <taxon>Sordariomycetes</taxon>
        <taxon>Sordariomycetidae</taxon>
        <taxon>Cephalothecales</taxon>
        <taxon>Cephalothecaceae</taxon>
        <taxon>Phialemonium</taxon>
    </lineage>
</organism>
<evidence type="ECO:0000313" key="2">
    <source>
        <dbReference type="Proteomes" id="UP001586593"/>
    </source>
</evidence>
<comment type="caution">
    <text evidence="1">The sequence shown here is derived from an EMBL/GenBank/DDBJ whole genome shotgun (WGS) entry which is preliminary data.</text>
</comment>
<dbReference type="Proteomes" id="UP001586593">
    <property type="component" value="Unassembled WGS sequence"/>
</dbReference>
<protein>
    <submittedName>
        <fullName evidence="1">Uncharacterized protein</fullName>
    </submittedName>
</protein>
<evidence type="ECO:0000313" key="1">
    <source>
        <dbReference type="EMBL" id="KAL1839414.1"/>
    </source>
</evidence>